<sequence>MAVDRARIEAAVADILAAIGEDVARPGLDQTPQRVADAYAEFFGGLALDPLEPLRDTVPLGDSDAETVVLRDIHFRSMCEHHLLPFTGVAHLAYLPGDRVVGLGRLPKVVEILASRPQLQERLTEEIADTFVAGLEPRGVLVVLDATHTCVTTRGARQTDASTVTIASRGELGDPIARAELIALIGRGIR</sequence>
<evidence type="ECO:0000256" key="1">
    <source>
        <dbReference type="ARBA" id="ARBA00001052"/>
    </source>
</evidence>
<dbReference type="RefSeq" id="WP_146320714.1">
    <property type="nucleotide sequence ID" value="NZ_CP042305.1"/>
</dbReference>
<dbReference type="OrthoDB" id="9801207at2"/>
<dbReference type="UniPathway" id="UPA00848">
    <property type="reaction ID" value="UER00151"/>
</dbReference>
<evidence type="ECO:0000313" key="7">
    <source>
        <dbReference type="EMBL" id="QDZ15144.1"/>
    </source>
</evidence>
<dbReference type="Gene3D" id="1.10.286.10">
    <property type="match status" value="1"/>
</dbReference>
<keyword evidence="3 5" id="KW-0554">One-carbon metabolism</keyword>
<protein>
    <recommendedName>
        <fullName evidence="5">GTP cyclohydrolase 1</fullName>
        <ecNumber evidence="5">3.5.4.16</ecNumber>
    </recommendedName>
    <alternativeName>
        <fullName evidence="5">GTP cyclohydrolase I</fullName>
        <shortName evidence="5">GTP-CH-I</shortName>
    </alternativeName>
</protein>
<dbReference type="PANTHER" id="PTHR11109">
    <property type="entry name" value="GTP CYCLOHYDROLASE I"/>
    <property type="match status" value="1"/>
</dbReference>
<dbReference type="NCBIfam" id="NF006826">
    <property type="entry name" value="PRK09347.1-3"/>
    <property type="match status" value="1"/>
</dbReference>
<feature type="binding site" evidence="5">
    <location>
        <position position="79"/>
    </location>
    <ligand>
        <name>Zn(2+)</name>
        <dbReference type="ChEBI" id="CHEBI:29105"/>
    </ligand>
</feature>
<dbReference type="PROSITE" id="PS00859">
    <property type="entry name" value="GTP_CYCLOHYDROL_1_1"/>
    <property type="match status" value="1"/>
</dbReference>
<keyword evidence="5" id="KW-0342">GTP-binding</keyword>
<comment type="similarity">
    <text evidence="5">Belongs to the GTP cyclohydrolase I family.</text>
</comment>
<dbReference type="SUPFAM" id="SSF55620">
    <property type="entry name" value="Tetrahydrobiopterin biosynthesis enzymes-like"/>
    <property type="match status" value="1"/>
</dbReference>
<keyword evidence="5" id="KW-0862">Zinc</keyword>
<keyword evidence="5" id="KW-0479">Metal-binding</keyword>
<keyword evidence="5" id="KW-0547">Nucleotide-binding</keyword>
<comment type="subunit">
    <text evidence="5">Homopolymer.</text>
</comment>
<dbReference type="EC" id="3.5.4.16" evidence="5"/>
<dbReference type="InterPro" id="IPR043133">
    <property type="entry name" value="GTP-CH-I_C/QueF"/>
</dbReference>
<dbReference type="FunFam" id="3.30.1130.10:FF:000001">
    <property type="entry name" value="GTP cyclohydrolase 1"/>
    <property type="match status" value="1"/>
</dbReference>
<dbReference type="PANTHER" id="PTHR11109:SF7">
    <property type="entry name" value="GTP CYCLOHYDROLASE 1"/>
    <property type="match status" value="1"/>
</dbReference>
<dbReference type="GO" id="GO:0006729">
    <property type="term" value="P:tetrahydrobiopterin biosynthetic process"/>
    <property type="evidence" value="ECO:0007669"/>
    <property type="project" value="TreeGrafter"/>
</dbReference>
<dbReference type="GO" id="GO:0046654">
    <property type="term" value="P:tetrahydrofolate biosynthetic process"/>
    <property type="evidence" value="ECO:0007669"/>
    <property type="project" value="UniProtKB-UniRule"/>
</dbReference>
<dbReference type="Proteomes" id="UP000320216">
    <property type="component" value="Chromosome"/>
</dbReference>
<feature type="binding site" evidence="5">
    <location>
        <position position="150"/>
    </location>
    <ligand>
        <name>Zn(2+)</name>
        <dbReference type="ChEBI" id="CHEBI:29105"/>
    </ligand>
</feature>
<dbReference type="NCBIfam" id="NF006825">
    <property type="entry name" value="PRK09347.1-2"/>
    <property type="match status" value="1"/>
</dbReference>
<dbReference type="Gene3D" id="3.30.1130.10">
    <property type="match status" value="1"/>
</dbReference>
<accession>A0A5B8M5B0</accession>
<dbReference type="InterPro" id="IPR043134">
    <property type="entry name" value="GTP-CH-I_N"/>
</dbReference>
<dbReference type="GO" id="GO:0005737">
    <property type="term" value="C:cytoplasm"/>
    <property type="evidence" value="ECO:0007669"/>
    <property type="project" value="TreeGrafter"/>
</dbReference>
<dbReference type="AlphaFoldDB" id="A0A5B8M5B0"/>
<dbReference type="GO" id="GO:0003934">
    <property type="term" value="F:GTP cyclohydrolase I activity"/>
    <property type="evidence" value="ECO:0007669"/>
    <property type="project" value="UniProtKB-UniRule"/>
</dbReference>
<keyword evidence="8" id="KW-1185">Reference proteome</keyword>
<dbReference type="NCBIfam" id="TIGR00063">
    <property type="entry name" value="folE"/>
    <property type="match status" value="1"/>
</dbReference>
<organism evidence="7 8">
    <name type="scientific">Humibacter ginsenosidimutans</name>
    <dbReference type="NCBI Taxonomy" id="2599293"/>
    <lineage>
        <taxon>Bacteria</taxon>
        <taxon>Bacillati</taxon>
        <taxon>Actinomycetota</taxon>
        <taxon>Actinomycetes</taxon>
        <taxon>Micrococcales</taxon>
        <taxon>Microbacteriaceae</taxon>
        <taxon>Humibacter</taxon>
    </lineage>
</organism>
<name>A0A5B8M5B0_9MICO</name>
<dbReference type="HAMAP" id="MF_00223">
    <property type="entry name" value="FolE"/>
    <property type="match status" value="1"/>
</dbReference>
<evidence type="ECO:0000313" key="8">
    <source>
        <dbReference type="Proteomes" id="UP000320216"/>
    </source>
</evidence>
<dbReference type="PROSITE" id="PS00860">
    <property type="entry name" value="GTP_CYCLOHYDROL_1_2"/>
    <property type="match status" value="1"/>
</dbReference>
<feature type="binding site" evidence="5">
    <location>
        <position position="82"/>
    </location>
    <ligand>
        <name>Zn(2+)</name>
        <dbReference type="ChEBI" id="CHEBI:29105"/>
    </ligand>
</feature>
<evidence type="ECO:0000256" key="3">
    <source>
        <dbReference type="ARBA" id="ARBA00022563"/>
    </source>
</evidence>
<proteinExistence type="inferred from homology"/>
<gene>
    <name evidence="5 7" type="primary">folE</name>
    <name evidence="7" type="ORF">FPZ11_10490</name>
</gene>
<dbReference type="Pfam" id="PF01227">
    <property type="entry name" value="GTP_cyclohydroI"/>
    <property type="match status" value="1"/>
</dbReference>
<evidence type="ECO:0000256" key="5">
    <source>
        <dbReference type="HAMAP-Rule" id="MF_00223"/>
    </source>
</evidence>
<evidence type="ECO:0000256" key="2">
    <source>
        <dbReference type="ARBA" id="ARBA00005080"/>
    </source>
</evidence>
<comment type="pathway">
    <text evidence="2 5">Cofactor biosynthesis; 7,8-dihydroneopterin triphosphate biosynthesis; 7,8-dihydroneopterin triphosphate from GTP: step 1/1.</text>
</comment>
<dbReference type="EMBL" id="CP042305">
    <property type="protein sequence ID" value="QDZ15144.1"/>
    <property type="molecule type" value="Genomic_DNA"/>
</dbReference>
<dbReference type="InterPro" id="IPR018234">
    <property type="entry name" value="GTP_CycHdrlase_I_CS"/>
</dbReference>
<dbReference type="KEGG" id="huw:FPZ11_10490"/>
<evidence type="ECO:0000259" key="6">
    <source>
        <dbReference type="Pfam" id="PF01227"/>
    </source>
</evidence>
<dbReference type="InterPro" id="IPR020602">
    <property type="entry name" value="GTP_CycHdrlase_I_dom"/>
</dbReference>
<dbReference type="GO" id="GO:0005525">
    <property type="term" value="F:GTP binding"/>
    <property type="evidence" value="ECO:0007669"/>
    <property type="project" value="UniProtKB-KW"/>
</dbReference>
<feature type="domain" description="GTP cyclohydrolase I" evidence="6">
    <location>
        <begin position="8"/>
        <end position="185"/>
    </location>
</feature>
<dbReference type="GO" id="GO:0006730">
    <property type="term" value="P:one-carbon metabolic process"/>
    <property type="evidence" value="ECO:0007669"/>
    <property type="project" value="UniProtKB-UniRule"/>
</dbReference>
<dbReference type="InterPro" id="IPR001474">
    <property type="entry name" value="GTP_CycHdrlase_I"/>
</dbReference>
<reference evidence="7 8" key="1">
    <citation type="submission" date="2019-07" db="EMBL/GenBank/DDBJ databases">
        <title>Full genome sequence of Humibacter sp. WJ7-1.</title>
        <authorList>
            <person name="Im W.-T."/>
        </authorList>
    </citation>
    <scope>NUCLEOTIDE SEQUENCE [LARGE SCALE GENOMIC DNA]</scope>
    <source>
        <strain evidence="7 8">WJ7-1</strain>
    </source>
</reference>
<comment type="catalytic activity">
    <reaction evidence="1 5">
        <text>GTP + H2O = 7,8-dihydroneopterin 3'-triphosphate + formate + H(+)</text>
        <dbReference type="Rhea" id="RHEA:17473"/>
        <dbReference type="ChEBI" id="CHEBI:15377"/>
        <dbReference type="ChEBI" id="CHEBI:15378"/>
        <dbReference type="ChEBI" id="CHEBI:15740"/>
        <dbReference type="ChEBI" id="CHEBI:37565"/>
        <dbReference type="ChEBI" id="CHEBI:58462"/>
        <dbReference type="EC" id="3.5.4.16"/>
    </reaction>
</comment>
<evidence type="ECO:0000256" key="4">
    <source>
        <dbReference type="ARBA" id="ARBA00022801"/>
    </source>
</evidence>
<dbReference type="GO" id="GO:0008270">
    <property type="term" value="F:zinc ion binding"/>
    <property type="evidence" value="ECO:0007669"/>
    <property type="project" value="UniProtKB-UniRule"/>
</dbReference>
<keyword evidence="4 5" id="KW-0378">Hydrolase</keyword>